<evidence type="ECO:0000256" key="1">
    <source>
        <dbReference type="SAM" id="MobiDB-lite"/>
    </source>
</evidence>
<reference evidence="4" key="1">
    <citation type="submission" date="2016-10" db="EMBL/GenBank/DDBJ databases">
        <authorList>
            <person name="Varghese N."/>
            <person name="Submissions S."/>
        </authorList>
    </citation>
    <scope>NUCLEOTIDE SEQUENCE [LARGE SCALE GENOMIC DNA]</scope>
    <source>
        <strain evidence="4">DSM 8344</strain>
    </source>
</reference>
<proteinExistence type="predicted"/>
<gene>
    <name evidence="3" type="ORF">SAMN05443529_13615</name>
</gene>
<accession>A0A1G8K5H1</accession>
<feature type="transmembrane region" description="Helical" evidence="2">
    <location>
        <begin position="15"/>
        <end position="34"/>
    </location>
</feature>
<feature type="region of interest" description="Disordered" evidence="1">
    <location>
        <begin position="182"/>
        <end position="216"/>
    </location>
</feature>
<keyword evidence="4" id="KW-1185">Reference proteome</keyword>
<dbReference type="AlphaFoldDB" id="A0A1G8K5H1"/>
<dbReference type="InterPro" id="IPR021451">
    <property type="entry name" value="DUF3102"/>
</dbReference>
<evidence type="ECO:0000313" key="4">
    <source>
        <dbReference type="Proteomes" id="UP000198656"/>
    </source>
</evidence>
<keyword evidence="2" id="KW-0472">Membrane</keyword>
<sequence>MIVKLLYCDKIEEQHSFIGAIYLTLFWGTAYPIAVSEKTFRKRMAAGMRMENSNRTLEQIASEINFIKEESGKMLLNNAVEIGRCLTEAKELVPHGEWLKWLTESVSYSRSTASRLMKTFREYGPILSSPDGKERPNGAPVHHLNYTQGLILFGIPVEDRDQFIADNDVGNMSKRELRQTINERVRKPQEEDLQEPENLMKQKQGSAAEEASAAEKENVIDKPIDIPLDKPMELIPVERKIIKPKTLQTVPGAENANTDSMIYDAQYAMHRDAMLSAYGELLKTLVDLDRVDPVKKEVNRKEALKIATNMVETLKKYPPGIKTNLNIKKDRD</sequence>
<evidence type="ECO:0000313" key="3">
    <source>
        <dbReference type="EMBL" id="SDI38671.1"/>
    </source>
</evidence>
<dbReference type="STRING" id="1121419.SAMN05443529_13615"/>
<keyword evidence="2" id="KW-0812">Transmembrane</keyword>
<evidence type="ECO:0008006" key="5">
    <source>
        <dbReference type="Google" id="ProtNLM"/>
    </source>
</evidence>
<dbReference type="Proteomes" id="UP000198656">
    <property type="component" value="Unassembled WGS sequence"/>
</dbReference>
<dbReference type="Pfam" id="PF11300">
    <property type="entry name" value="DUF3102"/>
    <property type="match status" value="1"/>
</dbReference>
<dbReference type="EMBL" id="FNCP01000036">
    <property type="protein sequence ID" value="SDI38671.1"/>
    <property type="molecule type" value="Genomic_DNA"/>
</dbReference>
<keyword evidence="2" id="KW-1133">Transmembrane helix</keyword>
<protein>
    <recommendedName>
        <fullName evidence="5">DUF3102 domain-containing protein</fullName>
    </recommendedName>
</protein>
<evidence type="ECO:0000256" key="2">
    <source>
        <dbReference type="SAM" id="Phobius"/>
    </source>
</evidence>
<name>A0A1G8K5H1_9FIRM</name>
<organism evidence="3 4">
    <name type="scientific">Desulfosporosinus hippei DSM 8344</name>
    <dbReference type="NCBI Taxonomy" id="1121419"/>
    <lineage>
        <taxon>Bacteria</taxon>
        <taxon>Bacillati</taxon>
        <taxon>Bacillota</taxon>
        <taxon>Clostridia</taxon>
        <taxon>Eubacteriales</taxon>
        <taxon>Desulfitobacteriaceae</taxon>
        <taxon>Desulfosporosinus</taxon>
    </lineage>
</organism>